<evidence type="ECO:0000259" key="16">
    <source>
        <dbReference type="Pfam" id="PF13439"/>
    </source>
</evidence>
<evidence type="ECO:0000256" key="9">
    <source>
        <dbReference type="ARBA" id="ARBA00060651"/>
    </source>
</evidence>
<evidence type="ECO:0000313" key="18">
    <source>
        <dbReference type="Proteomes" id="UP000567795"/>
    </source>
</evidence>
<dbReference type="PANTHER" id="PTHR45947:SF3">
    <property type="entry name" value="SULFOQUINOVOSYL TRANSFERASE SQD2"/>
    <property type="match status" value="1"/>
</dbReference>
<dbReference type="GO" id="GO:0043750">
    <property type="term" value="F:phosphatidylinositol alpha-mannosyltransferase activity"/>
    <property type="evidence" value="ECO:0007669"/>
    <property type="project" value="UniProtKB-ARBA"/>
</dbReference>
<comment type="catalytic activity">
    <reaction evidence="7">
        <text>a 1,2-diacyl-sn-glycero-3-phospho-[alpha-D-6-acyl-mannopyranosyl-(1&lt;-&gt;6)-D-myo-inositol] + GDP-alpha-D-mannose = a 2-O-(alpha-D-mannosyl)-6-O-(6-O-acyl-alpha-D-mannosyl)-1-phosphatidyl-1D-myo-inositol + GDP + H(+)</text>
        <dbReference type="Rhea" id="RHEA:52444"/>
        <dbReference type="ChEBI" id="CHEBI:15378"/>
        <dbReference type="ChEBI" id="CHEBI:57527"/>
        <dbReference type="ChEBI" id="CHEBI:58189"/>
        <dbReference type="ChEBI" id="CHEBI:88053"/>
        <dbReference type="ChEBI" id="CHEBI:136625"/>
        <dbReference type="EC" id="2.4.1.346"/>
    </reaction>
</comment>
<evidence type="ECO:0000256" key="3">
    <source>
        <dbReference type="ARBA" id="ARBA00022516"/>
    </source>
</evidence>
<accession>A0A852ZXC3</accession>
<feature type="domain" description="Glycosyltransferase subfamily 4-like N-terminal" evidence="16">
    <location>
        <begin position="15"/>
        <end position="173"/>
    </location>
</feature>
<protein>
    <recommendedName>
        <fullName evidence="10">phosphatidyl-myo-inositol dimannoside synthase</fullName>
        <ecNumber evidence="10">2.4.1.346</ecNumber>
    </recommendedName>
    <alternativeName>
        <fullName evidence="11">Alpha-D-mannose-alpha-(1-6)-phosphatidylmyo-inositol-mannosyltransferase</fullName>
    </alternativeName>
    <alternativeName>
        <fullName evidence="14">Alpha-mannosyltransferase</fullName>
    </alternativeName>
    <alternativeName>
        <fullName evidence="13">Guanosine diphosphomannose-phosphatidyl-inositol alpha-mannosyltransferase</fullName>
    </alternativeName>
    <alternativeName>
        <fullName evidence="12">Phosphatidylinositol alpha-mannosyltransferase</fullName>
    </alternativeName>
</protein>
<keyword evidence="4 17" id="KW-0328">Glycosyltransferase</keyword>
<dbReference type="InterPro" id="IPR050194">
    <property type="entry name" value="Glycosyltransferase_grp1"/>
</dbReference>
<dbReference type="FunFam" id="3.40.50.2000:FF:000115">
    <property type="entry name" value="Alpha-(1-6)-phosphatidylinositol monomannoside mannosyltransferase"/>
    <property type="match status" value="1"/>
</dbReference>
<comment type="pathway">
    <text evidence="9">Phospholipid metabolism; phosphatidylinositol metabolism.</text>
</comment>
<dbReference type="GO" id="GO:0016020">
    <property type="term" value="C:membrane"/>
    <property type="evidence" value="ECO:0007669"/>
    <property type="project" value="GOC"/>
</dbReference>
<evidence type="ECO:0000256" key="10">
    <source>
        <dbReference type="ARBA" id="ARBA00066957"/>
    </source>
</evidence>
<dbReference type="CDD" id="cd03801">
    <property type="entry name" value="GT4_PimA-like"/>
    <property type="match status" value="1"/>
</dbReference>
<evidence type="ECO:0000256" key="13">
    <source>
        <dbReference type="ARBA" id="ARBA00077842"/>
    </source>
</evidence>
<dbReference type="Proteomes" id="UP000567795">
    <property type="component" value="Unassembled WGS sequence"/>
</dbReference>
<comment type="caution">
    <text evidence="17">The sequence shown here is derived from an EMBL/GenBank/DDBJ whole genome shotgun (WGS) entry which is preliminary data.</text>
</comment>
<dbReference type="GO" id="GO:0033164">
    <property type="term" value="F:initiation-specific glycolipid 1,6-alpha-mannosyltransferase activity"/>
    <property type="evidence" value="ECO:0007669"/>
    <property type="project" value="UniProtKB-ARBA"/>
</dbReference>
<dbReference type="RefSeq" id="WP_179815527.1">
    <property type="nucleotide sequence ID" value="NZ_JACBZD010000001.1"/>
</dbReference>
<evidence type="ECO:0000256" key="1">
    <source>
        <dbReference type="ARBA" id="ARBA00005189"/>
    </source>
</evidence>
<dbReference type="Gene3D" id="3.40.50.2000">
    <property type="entry name" value="Glycogen Phosphorylase B"/>
    <property type="match status" value="2"/>
</dbReference>
<evidence type="ECO:0000256" key="6">
    <source>
        <dbReference type="ARBA" id="ARBA00023098"/>
    </source>
</evidence>
<keyword evidence="18" id="KW-1185">Reference proteome</keyword>
<dbReference type="Pfam" id="PF00534">
    <property type="entry name" value="Glycos_transf_1"/>
    <property type="match status" value="1"/>
</dbReference>
<feature type="domain" description="Glycosyl transferase family 1" evidence="15">
    <location>
        <begin position="187"/>
        <end position="360"/>
    </location>
</feature>
<evidence type="ECO:0000256" key="4">
    <source>
        <dbReference type="ARBA" id="ARBA00022676"/>
    </source>
</evidence>
<keyword evidence="6" id="KW-0443">Lipid metabolism</keyword>
<evidence type="ECO:0000256" key="2">
    <source>
        <dbReference type="ARBA" id="ARBA00009481"/>
    </source>
</evidence>
<organism evidence="17 18">
    <name type="scientific">Allostreptomyces psammosilenae</name>
    <dbReference type="NCBI Taxonomy" id="1892865"/>
    <lineage>
        <taxon>Bacteria</taxon>
        <taxon>Bacillati</taxon>
        <taxon>Actinomycetota</taxon>
        <taxon>Actinomycetes</taxon>
        <taxon>Kitasatosporales</taxon>
        <taxon>Streptomycetaceae</taxon>
        <taxon>Allostreptomyces</taxon>
    </lineage>
</organism>
<keyword evidence="3" id="KW-0444">Lipid biosynthesis</keyword>
<evidence type="ECO:0000256" key="8">
    <source>
        <dbReference type="ARBA" id="ARBA00052876"/>
    </source>
</evidence>
<evidence type="ECO:0000259" key="15">
    <source>
        <dbReference type="Pfam" id="PF00534"/>
    </source>
</evidence>
<keyword evidence="5 17" id="KW-0808">Transferase</keyword>
<evidence type="ECO:0000256" key="5">
    <source>
        <dbReference type="ARBA" id="ARBA00022679"/>
    </source>
</evidence>
<dbReference type="EC" id="2.4.1.346" evidence="10"/>
<dbReference type="PANTHER" id="PTHR45947">
    <property type="entry name" value="SULFOQUINOVOSYL TRANSFERASE SQD2"/>
    <property type="match status" value="1"/>
</dbReference>
<comment type="catalytic activity">
    <reaction evidence="8">
        <text>a 1,2-diacyl-sn-glycero-3-phospho-[alpha-D-mannopyranosyl-(1&lt;-&gt;6)-D-myo-inositol] + GDP-alpha-D-mannose = a 2,6-O-bis(alpha-D-mannopyranosyl)-1-phosphatidyl-1D-myo-inositol + GDP + H(+)</text>
        <dbReference type="Rhea" id="RHEA:52440"/>
        <dbReference type="ChEBI" id="CHEBI:15378"/>
        <dbReference type="ChEBI" id="CHEBI:57527"/>
        <dbReference type="ChEBI" id="CHEBI:58189"/>
        <dbReference type="ChEBI" id="CHEBI:87673"/>
        <dbReference type="ChEBI" id="CHEBI:136624"/>
        <dbReference type="EC" id="2.4.1.346"/>
    </reaction>
</comment>
<evidence type="ECO:0000256" key="11">
    <source>
        <dbReference type="ARBA" id="ARBA00075163"/>
    </source>
</evidence>
<dbReference type="Pfam" id="PF13439">
    <property type="entry name" value="Glyco_transf_4"/>
    <property type="match status" value="1"/>
</dbReference>
<dbReference type="GO" id="GO:0009247">
    <property type="term" value="P:glycolipid biosynthetic process"/>
    <property type="evidence" value="ECO:0007669"/>
    <property type="project" value="UniProtKB-ARBA"/>
</dbReference>
<evidence type="ECO:0000256" key="12">
    <source>
        <dbReference type="ARBA" id="ARBA00076875"/>
    </source>
</evidence>
<dbReference type="FunFam" id="3.40.50.2000:FF:000069">
    <property type="entry name" value="Alpha-(1-6)-phosphatidylinositol monomannoside mannosyltransferase"/>
    <property type="match status" value="1"/>
</dbReference>
<dbReference type="InterPro" id="IPR001296">
    <property type="entry name" value="Glyco_trans_1"/>
</dbReference>
<evidence type="ECO:0000256" key="14">
    <source>
        <dbReference type="ARBA" id="ARBA00079381"/>
    </source>
</evidence>
<sequence length="392" mass="42372">MDRTLIVTNDFPPRPGGIQAFVHNMATRLEPGSVVVYASTWKDGSEVRAFDAAQPFPVVRDRTSVLLPTPRVTRRAAEIARAEGCTSVWFGAAAPLGLMAPALRRAGVRRLVGTTHGHEAGWAQLPAARALLRRIGEGTDALTYLGEYTRSRISQALSPAAAGRMRRLPPGVDEVAFSPRSAAGGEEMRARYGLVGRPVVVCVSRLVPRKGQDTLVRAMPAVLRAVPEAVLLIVGGGPYRAELEKLVDRVGVRAAVRFTGSVPWEELPAHYAAGDVFAMPCRTRRGGLDVEGLGIVYLEASATGVPVVAGDSGGAPDAVLHGETGFVVRGTSVTETARRVVELLRDEGLRRRMGERGRRWVEESWRWDLLAGRLHGLLAEHDPRPETTGRRE</sequence>
<comment type="similarity">
    <text evidence="2">Belongs to the glycosyltransferase group 1 family. Glycosyltransferase 4 subfamily.</text>
</comment>
<dbReference type="SUPFAM" id="SSF53756">
    <property type="entry name" value="UDP-Glycosyltransferase/glycogen phosphorylase"/>
    <property type="match status" value="1"/>
</dbReference>
<proteinExistence type="inferred from homology"/>
<dbReference type="EMBL" id="JACBZD010000001">
    <property type="protein sequence ID" value="NYI07043.1"/>
    <property type="molecule type" value="Genomic_DNA"/>
</dbReference>
<dbReference type="InterPro" id="IPR028098">
    <property type="entry name" value="Glyco_trans_4-like_N"/>
</dbReference>
<comment type="pathway">
    <text evidence="1">Lipid metabolism.</text>
</comment>
<name>A0A852ZXC3_9ACTN</name>
<evidence type="ECO:0000313" key="17">
    <source>
        <dbReference type="EMBL" id="NYI07043.1"/>
    </source>
</evidence>
<reference evidence="17 18" key="1">
    <citation type="submission" date="2020-07" db="EMBL/GenBank/DDBJ databases">
        <title>Sequencing the genomes of 1000 actinobacteria strains.</title>
        <authorList>
            <person name="Klenk H.-P."/>
        </authorList>
    </citation>
    <scope>NUCLEOTIDE SEQUENCE [LARGE SCALE GENOMIC DNA]</scope>
    <source>
        <strain evidence="17 18">DSM 42178</strain>
    </source>
</reference>
<dbReference type="AlphaFoldDB" id="A0A852ZXC3"/>
<gene>
    <name evidence="17" type="ORF">FHU37_003986</name>
</gene>
<evidence type="ECO:0000256" key="7">
    <source>
        <dbReference type="ARBA" id="ARBA00051960"/>
    </source>
</evidence>